<dbReference type="AlphaFoldDB" id="A0AAU9QJS6"/>
<dbReference type="Proteomes" id="UP001295462">
    <property type="component" value="Unassembled WGS sequence"/>
</dbReference>
<sequence length="44" mass="4591">MVAAFQVLVGVVIGVFLASNSPDVAAHIREVTLTLVDTIQGIIL</sequence>
<evidence type="ECO:0000313" key="1">
    <source>
        <dbReference type="EMBL" id="CAH1583160.1"/>
    </source>
</evidence>
<dbReference type="EMBL" id="CAKMUD010000071">
    <property type="protein sequence ID" value="CAH1583160.1"/>
    <property type="molecule type" value="Genomic_DNA"/>
</dbReference>
<protein>
    <submittedName>
        <fullName evidence="1">Uncharacterized protein</fullName>
    </submittedName>
</protein>
<reference evidence="1" key="1">
    <citation type="submission" date="2022-01" db="EMBL/GenBank/DDBJ databases">
        <authorList>
            <person name="Lagorce A."/>
        </authorList>
    </citation>
    <scope>NUCLEOTIDE SEQUENCE</scope>
    <source>
        <strain evidence="1">Th15_F1_A12</strain>
    </source>
</reference>
<comment type="caution">
    <text evidence="1">The sequence shown here is derived from an EMBL/GenBank/DDBJ whole genome shotgun (WGS) entry which is preliminary data.</text>
</comment>
<proteinExistence type="predicted"/>
<accession>A0AAU9QJS6</accession>
<organism evidence="1 2">
    <name type="scientific">Vibrio jasicida</name>
    <dbReference type="NCBI Taxonomy" id="766224"/>
    <lineage>
        <taxon>Bacteria</taxon>
        <taxon>Pseudomonadati</taxon>
        <taxon>Pseudomonadota</taxon>
        <taxon>Gammaproteobacteria</taxon>
        <taxon>Vibrionales</taxon>
        <taxon>Vibrionaceae</taxon>
        <taxon>Vibrio</taxon>
    </lineage>
</organism>
<gene>
    <name evidence="1" type="ORF">THF1A12_190061</name>
</gene>
<evidence type="ECO:0000313" key="2">
    <source>
        <dbReference type="Proteomes" id="UP001295462"/>
    </source>
</evidence>
<name>A0AAU9QJS6_9VIBR</name>